<evidence type="ECO:0000313" key="7">
    <source>
        <dbReference type="Proteomes" id="UP000320390"/>
    </source>
</evidence>
<dbReference type="RefSeq" id="WP_145204004.1">
    <property type="nucleotide sequence ID" value="NZ_CP036434.1"/>
</dbReference>
<dbReference type="OrthoDB" id="1493324at2"/>
<organism evidence="6 7">
    <name type="scientific">Saltatorellus ferox</name>
    <dbReference type="NCBI Taxonomy" id="2528018"/>
    <lineage>
        <taxon>Bacteria</taxon>
        <taxon>Pseudomonadati</taxon>
        <taxon>Planctomycetota</taxon>
        <taxon>Planctomycetia</taxon>
        <taxon>Planctomycetia incertae sedis</taxon>
        <taxon>Saltatorellus</taxon>
    </lineage>
</organism>
<protein>
    <recommendedName>
        <fullName evidence="8">DoxX</fullName>
    </recommendedName>
</protein>
<name>A0A518EZK6_9BACT</name>
<proteinExistence type="predicted"/>
<feature type="transmembrane region" description="Helical" evidence="5">
    <location>
        <begin position="106"/>
        <end position="123"/>
    </location>
</feature>
<comment type="subcellular location">
    <subcellularLocation>
        <location evidence="1">Membrane</location>
        <topology evidence="1">Multi-pass membrane protein</topology>
    </subcellularLocation>
</comment>
<evidence type="ECO:0000256" key="5">
    <source>
        <dbReference type="SAM" id="Phobius"/>
    </source>
</evidence>
<evidence type="ECO:0000256" key="1">
    <source>
        <dbReference type="ARBA" id="ARBA00004141"/>
    </source>
</evidence>
<evidence type="ECO:0000256" key="4">
    <source>
        <dbReference type="ARBA" id="ARBA00023136"/>
    </source>
</evidence>
<keyword evidence="4 5" id="KW-0472">Membrane</keyword>
<evidence type="ECO:0000256" key="2">
    <source>
        <dbReference type="ARBA" id="ARBA00022692"/>
    </source>
</evidence>
<keyword evidence="7" id="KW-1185">Reference proteome</keyword>
<keyword evidence="3 5" id="KW-1133">Transmembrane helix</keyword>
<accession>A0A518EZK6</accession>
<dbReference type="GO" id="GO:0016020">
    <property type="term" value="C:membrane"/>
    <property type="evidence" value="ECO:0007669"/>
    <property type="project" value="UniProtKB-SubCell"/>
</dbReference>
<keyword evidence="2 5" id="KW-0812">Transmembrane</keyword>
<dbReference type="Proteomes" id="UP000320390">
    <property type="component" value="Chromosome"/>
</dbReference>
<gene>
    <name evidence="6" type="ORF">Poly30_50720</name>
</gene>
<dbReference type="AlphaFoldDB" id="A0A518EZK6"/>
<reference evidence="6 7" key="1">
    <citation type="submission" date="2019-02" db="EMBL/GenBank/DDBJ databases">
        <title>Deep-cultivation of Planctomycetes and their phenomic and genomic characterization uncovers novel biology.</title>
        <authorList>
            <person name="Wiegand S."/>
            <person name="Jogler M."/>
            <person name="Boedeker C."/>
            <person name="Pinto D."/>
            <person name="Vollmers J."/>
            <person name="Rivas-Marin E."/>
            <person name="Kohn T."/>
            <person name="Peeters S.H."/>
            <person name="Heuer A."/>
            <person name="Rast P."/>
            <person name="Oberbeckmann S."/>
            <person name="Bunk B."/>
            <person name="Jeske O."/>
            <person name="Meyerdierks A."/>
            <person name="Storesund J.E."/>
            <person name="Kallscheuer N."/>
            <person name="Luecker S."/>
            <person name="Lage O.M."/>
            <person name="Pohl T."/>
            <person name="Merkel B.J."/>
            <person name="Hornburger P."/>
            <person name="Mueller R.-W."/>
            <person name="Bruemmer F."/>
            <person name="Labrenz M."/>
            <person name="Spormann A.M."/>
            <person name="Op den Camp H."/>
            <person name="Overmann J."/>
            <person name="Amann R."/>
            <person name="Jetten M.S.M."/>
            <person name="Mascher T."/>
            <person name="Medema M.H."/>
            <person name="Devos D.P."/>
            <person name="Kaster A.-K."/>
            <person name="Ovreas L."/>
            <person name="Rohde M."/>
            <person name="Galperin M.Y."/>
            <person name="Jogler C."/>
        </authorList>
    </citation>
    <scope>NUCLEOTIDE SEQUENCE [LARGE SCALE GENOMIC DNA]</scope>
    <source>
        <strain evidence="6 7">Poly30</strain>
    </source>
</reference>
<dbReference type="Pfam" id="PF13564">
    <property type="entry name" value="DoxX_2"/>
    <property type="match status" value="1"/>
</dbReference>
<dbReference type="EMBL" id="CP036434">
    <property type="protein sequence ID" value="QDV09514.1"/>
    <property type="molecule type" value="Genomic_DNA"/>
</dbReference>
<sequence>MTHTLSLILQVILSLGLLNVWLVRAGSGTAYRGGSANSLKEEFHAYGLSDGIFYLVGFLKVSCAIALLVGIWVPSLVLPAAAVLVLLMLGALAMHVKVGDPPKKSVPAFLMLAMSSAVVAISLS</sequence>
<feature type="transmembrane region" description="Helical" evidence="5">
    <location>
        <begin position="76"/>
        <end position="94"/>
    </location>
</feature>
<evidence type="ECO:0000256" key="3">
    <source>
        <dbReference type="ARBA" id="ARBA00022989"/>
    </source>
</evidence>
<dbReference type="InterPro" id="IPR032808">
    <property type="entry name" value="DoxX"/>
</dbReference>
<evidence type="ECO:0008006" key="8">
    <source>
        <dbReference type="Google" id="ProtNLM"/>
    </source>
</evidence>
<evidence type="ECO:0000313" key="6">
    <source>
        <dbReference type="EMBL" id="QDV09514.1"/>
    </source>
</evidence>
<feature type="transmembrane region" description="Helical" evidence="5">
    <location>
        <begin position="51"/>
        <end position="69"/>
    </location>
</feature>